<dbReference type="GO" id="GO:0005652">
    <property type="term" value="C:nuclear lamina"/>
    <property type="evidence" value="ECO:0007669"/>
    <property type="project" value="TreeGrafter"/>
</dbReference>
<dbReference type="GO" id="GO:0005200">
    <property type="term" value="F:structural constituent of cytoskeleton"/>
    <property type="evidence" value="ECO:0007669"/>
    <property type="project" value="TreeGrafter"/>
</dbReference>
<evidence type="ECO:0000256" key="1">
    <source>
        <dbReference type="ARBA" id="ARBA00023054"/>
    </source>
</evidence>
<name>A0A6P7TWM9_9MOLL</name>
<dbReference type="PANTHER" id="PTHR45721">
    <property type="entry name" value="LAMIN DM0-RELATED"/>
    <property type="match status" value="1"/>
</dbReference>
<dbReference type="KEGG" id="osn:115227733"/>
<keyword evidence="1 2" id="KW-0175">Coiled coil</keyword>
<sequence>MDQYIPRVSSRNNRFRTNVFTGHIQPNQKKSQKSKFSSELEHINAWQKIEDKLDEKTQFKDLNTKLAALIETTRYNEAEYHELIDELEIFKKYLNIEASNVRNMYECEIEQIQKMLDLSEKQKFIEDIDPFVQLNEERNTRFNLQNHVNDLREQLEYMIAVQNMNNILKYQIHSIKNEIQDCNESSKEMIANKNEEIQQLRNLFEDILAQMELINDNNISIKSEIDVYRKLLGDETEQILPSVPISLKCRLGIVRS</sequence>
<feature type="coiled-coil region" evidence="2">
    <location>
        <begin position="183"/>
        <end position="217"/>
    </location>
</feature>
<dbReference type="AlphaFoldDB" id="A0A6P7TWM9"/>
<evidence type="ECO:0000313" key="3">
    <source>
        <dbReference type="Proteomes" id="UP000515154"/>
    </source>
</evidence>
<dbReference type="GO" id="GO:0006998">
    <property type="term" value="P:nuclear envelope organization"/>
    <property type="evidence" value="ECO:0007669"/>
    <property type="project" value="TreeGrafter"/>
</dbReference>
<dbReference type="GO" id="GO:0031507">
    <property type="term" value="P:heterochromatin formation"/>
    <property type="evidence" value="ECO:0007669"/>
    <property type="project" value="TreeGrafter"/>
</dbReference>
<dbReference type="PANTHER" id="PTHR45721:SF12">
    <property type="entry name" value="INTERMEDIATE FILAMENT PROTEIN IFA-1"/>
    <property type="match status" value="1"/>
</dbReference>
<dbReference type="GO" id="GO:0090435">
    <property type="term" value="P:protein localization to nuclear envelope"/>
    <property type="evidence" value="ECO:0007669"/>
    <property type="project" value="TreeGrafter"/>
</dbReference>
<reference evidence="4" key="1">
    <citation type="submission" date="2025-08" db="UniProtKB">
        <authorList>
            <consortium name="RefSeq"/>
        </authorList>
    </citation>
    <scope>IDENTIFICATION</scope>
</reference>
<dbReference type="Gene3D" id="1.20.5.170">
    <property type="match status" value="1"/>
</dbReference>
<accession>A0A6P7TWM9</accession>
<protein>
    <submittedName>
        <fullName evidence="4">Intermediate filament protein ifa-1-like</fullName>
    </submittedName>
</protein>
<keyword evidence="3" id="KW-1185">Reference proteome</keyword>
<dbReference type="RefSeq" id="XP_029654335.1">
    <property type="nucleotide sequence ID" value="XM_029798475.1"/>
</dbReference>
<evidence type="ECO:0000313" key="4">
    <source>
        <dbReference type="RefSeq" id="XP_029654335.1"/>
    </source>
</evidence>
<feature type="coiled-coil region" evidence="2">
    <location>
        <begin position="102"/>
        <end position="154"/>
    </location>
</feature>
<evidence type="ECO:0000256" key="2">
    <source>
        <dbReference type="SAM" id="Coils"/>
    </source>
</evidence>
<dbReference type="GO" id="GO:0051664">
    <property type="term" value="P:nuclear pore localization"/>
    <property type="evidence" value="ECO:0007669"/>
    <property type="project" value="TreeGrafter"/>
</dbReference>
<gene>
    <name evidence="4" type="primary">LOC115227733</name>
</gene>
<proteinExistence type="predicted"/>
<dbReference type="Proteomes" id="UP000515154">
    <property type="component" value="Unplaced"/>
</dbReference>
<dbReference type="GO" id="GO:0007097">
    <property type="term" value="P:nuclear migration"/>
    <property type="evidence" value="ECO:0007669"/>
    <property type="project" value="TreeGrafter"/>
</dbReference>
<organism evidence="3 4">
    <name type="scientific">Octopus sinensis</name>
    <name type="common">East Asian common octopus</name>
    <dbReference type="NCBI Taxonomy" id="2607531"/>
    <lineage>
        <taxon>Eukaryota</taxon>
        <taxon>Metazoa</taxon>
        <taxon>Spiralia</taxon>
        <taxon>Lophotrochozoa</taxon>
        <taxon>Mollusca</taxon>
        <taxon>Cephalopoda</taxon>
        <taxon>Coleoidea</taxon>
        <taxon>Octopodiformes</taxon>
        <taxon>Octopoda</taxon>
        <taxon>Incirrata</taxon>
        <taxon>Octopodidae</taxon>
        <taxon>Octopus</taxon>
    </lineage>
</organism>